<dbReference type="AlphaFoldDB" id="A0A1H7NI22"/>
<keyword evidence="6" id="KW-0007">Acetylation</keyword>
<dbReference type="CDD" id="cd08274">
    <property type="entry name" value="MDR9"/>
    <property type="match status" value="1"/>
</dbReference>
<dbReference type="InterPro" id="IPR011032">
    <property type="entry name" value="GroES-like_sf"/>
</dbReference>
<accession>A0A1H7NI22</accession>
<dbReference type="GO" id="GO:0003723">
    <property type="term" value="F:RNA binding"/>
    <property type="evidence" value="ECO:0007669"/>
    <property type="project" value="UniProtKB-KW"/>
</dbReference>
<dbReference type="PANTHER" id="PTHR44154">
    <property type="entry name" value="QUINONE OXIDOREDUCTASE"/>
    <property type="match status" value="1"/>
</dbReference>
<reference evidence="8 9" key="1">
    <citation type="submission" date="2016-10" db="EMBL/GenBank/DDBJ databases">
        <authorList>
            <person name="de Groot N.N."/>
        </authorList>
    </citation>
    <scope>NUCLEOTIDE SEQUENCE [LARGE SCALE GENOMIC DNA]</scope>
    <source>
        <strain evidence="8 9">JCM 19513</strain>
    </source>
</reference>
<evidence type="ECO:0000259" key="7">
    <source>
        <dbReference type="SMART" id="SM00829"/>
    </source>
</evidence>
<evidence type="ECO:0000256" key="6">
    <source>
        <dbReference type="ARBA" id="ARBA00022990"/>
    </source>
</evidence>
<dbReference type="SUPFAM" id="SSF50129">
    <property type="entry name" value="GroES-like"/>
    <property type="match status" value="1"/>
</dbReference>
<evidence type="ECO:0000313" key="9">
    <source>
        <dbReference type="Proteomes" id="UP000185766"/>
    </source>
</evidence>
<dbReference type="SUPFAM" id="SSF51735">
    <property type="entry name" value="NAD(P)-binding Rossmann-fold domains"/>
    <property type="match status" value="1"/>
</dbReference>
<protein>
    <submittedName>
        <fullName evidence="8">NADPH:quinone reductase</fullName>
    </submittedName>
</protein>
<dbReference type="PROSITE" id="PS01162">
    <property type="entry name" value="QOR_ZETA_CRYSTAL"/>
    <property type="match status" value="1"/>
</dbReference>
<evidence type="ECO:0000256" key="1">
    <source>
        <dbReference type="ARBA" id="ARBA00004496"/>
    </source>
</evidence>
<dbReference type="InterPro" id="IPR036291">
    <property type="entry name" value="NAD(P)-bd_dom_sf"/>
</dbReference>
<name>A0A1H7NI22_9GAMM</name>
<dbReference type="Pfam" id="PF00107">
    <property type="entry name" value="ADH_zinc_N"/>
    <property type="match status" value="1"/>
</dbReference>
<keyword evidence="4" id="KW-0521">NADP</keyword>
<dbReference type="GO" id="GO:0008270">
    <property type="term" value="F:zinc ion binding"/>
    <property type="evidence" value="ECO:0007669"/>
    <property type="project" value="InterPro"/>
</dbReference>
<dbReference type="InterPro" id="IPR020843">
    <property type="entry name" value="ER"/>
</dbReference>
<comment type="subcellular location">
    <subcellularLocation>
        <location evidence="1">Cytoplasm</location>
    </subcellularLocation>
</comment>
<evidence type="ECO:0000256" key="4">
    <source>
        <dbReference type="ARBA" id="ARBA00022857"/>
    </source>
</evidence>
<dbReference type="Proteomes" id="UP000185766">
    <property type="component" value="Unassembled WGS sequence"/>
</dbReference>
<proteinExistence type="predicted"/>
<dbReference type="InterPro" id="IPR013149">
    <property type="entry name" value="ADH-like_C"/>
</dbReference>
<dbReference type="Pfam" id="PF08240">
    <property type="entry name" value="ADH_N"/>
    <property type="match status" value="1"/>
</dbReference>
<evidence type="ECO:0000313" key="8">
    <source>
        <dbReference type="EMBL" id="SEL23153.1"/>
    </source>
</evidence>
<evidence type="ECO:0000256" key="5">
    <source>
        <dbReference type="ARBA" id="ARBA00022884"/>
    </source>
</evidence>
<dbReference type="EMBL" id="FOAS01000009">
    <property type="protein sequence ID" value="SEL23153.1"/>
    <property type="molecule type" value="Genomic_DNA"/>
</dbReference>
<dbReference type="Gene3D" id="3.90.180.10">
    <property type="entry name" value="Medium-chain alcohol dehydrogenases, catalytic domain"/>
    <property type="match status" value="1"/>
</dbReference>
<gene>
    <name evidence="8" type="ORF">SAMN05216214_109162</name>
</gene>
<evidence type="ECO:0000256" key="3">
    <source>
        <dbReference type="ARBA" id="ARBA00022490"/>
    </source>
</evidence>
<dbReference type="Gene3D" id="3.40.50.720">
    <property type="entry name" value="NAD(P)-binding Rossmann-like Domain"/>
    <property type="match status" value="1"/>
</dbReference>
<dbReference type="InterPro" id="IPR051603">
    <property type="entry name" value="Zinc-ADH_QOR/CCCR"/>
</dbReference>
<dbReference type="GO" id="GO:0016491">
    <property type="term" value="F:oxidoreductase activity"/>
    <property type="evidence" value="ECO:0007669"/>
    <property type="project" value="InterPro"/>
</dbReference>
<sequence>MNSLPSHMCGVVLTGYGELDQLHYQNDLPVPQPGPQEVLIRVGAAAVNNTDINVRIGWYNRNGDGEAAGWSGQALQLPRVQGADVCGEIVAIGKGVVPERLGQRVLVDPCFWQQHGQALSQPWYMGYDCDGGFAEYVCVPSDNAYAVRSALSDSELASFPCSYSTAENLLTKARVSASDTVLVTGASGGVGSAAVQLAKARGARVLAVTSASKAADLLALGAEQTLDRQQPLNEQLADNSVDVVIDLVGGEQWPQLLDVLKPQGRYAVSGAIGGAHVSLDLRTLYLKDLSFFGCTVLEPGVFAQLVARIEHGQIKPLVAARYPLQDIAQAQQAFLAKQHTGKIVLTVR</sequence>
<comment type="subunit">
    <text evidence="2">Homotetramer.</text>
</comment>
<keyword evidence="9" id="KW-1185">Reference proteome</keyword>
<dbReference type="STRING" id="1429083.GCA_001885685_03110"/>
<dbReference type="RefSeq" id="WP_074868130.1">
    <property type="nucleotide sequence ID" value="NZ_FOAS01000009.1"/>
</dbReference>
<dbReference type="PANTHER" id="PTHR44154:SF1">
    <property type="entry name" value="QUINONE OXIDOREDUCTASE"/>
    <property type="match status" value="1"/>
</dbReference>
<keyword evidence="5" id="KW-0694">RNA-binding</keyword>
<organism evidence="8 9">
    <name type="scientific">Atopomonas hussainii</name>
    <dbReference type="NCBI Taxonomy" id="1429083"/>
    <lineage>
        <taxon>Bacteria</taxon>
        <taxon>Pseudomonadati</taxon>
        <taxon>Pseudomonadota</taxon>
        <taxon>Gammaproteobacteria</taxon>
        <taxon>Pseudomonadales</taxon>
        <taxon>Pseudomonadaceae</taxon>
        <taxon>Atopomonas</taxon>
    </lineage>
</organism>
<keyword evidence="3" id="KW-0963">Cytoplasm</keyword>
<dbReference type="GO" id="GO:0005737">
    <property type="term" value="C:cytoplasm"/>
    <property type="evidence" value="ECO:0007669"/>
    <property type="project" value="UniProtKB-SubCell"/>
</dbReference>
<evidence type="ECO:0000256" key="2">
    <source>
        <dbReference type="ARBA" id="ARBA00011881"/>
    </source>
</evidence>
<dbReference type="InterPro" id="IPR002364">
    <property type="entry name" value="Quin_OxRdtase/zeta-crystal_CS"/>
</dbReference>
<feature type="domain" description="Enoyl reductase (ER)" evidence="7">
    <location>
        <begin position="17"/>
        <end position="345"/>
    </location>
</feature>
<dbReference type="SMART" id="SM00829">
    <property type="entry name" value="PKS_ER"/>
    <property type="match status" value="1"/>
</dbReference>
<dbReference type="InterPro" id="IPR013154">
    <property type="entry name" value="ADH-like_N"/>
</dbReference>